<dbReference type="RefSeq" id="WP_379720005.1">
    <property type="nucleotide sequence ID" value="NZ_JBHRYJ010000001.1"/>
</dbReference>
<reference evidence="3" key="1">
    <citation type="journal article" date="2019" name="Int. J. Syst. Evol. Microbiol.">
        <title>The Global Catalogue of Microorganisms (GCM) 10K type strain sequencing project: providing services to taxonomists for standard genome sequencing and annotation.</title>
        <authorList>
            <consortium name="The Broad Institute Genomics Platform"/>
            <consortium name="The Broad Institute Genome Sequencing Center for Infectious Disease"/>
            <person name="Wu L."/>
            <person name="Ma J."/>
        </authorList>
    </citation>
    <scope>NUCLEOTIDE SEQUENCE [LARGE SCALE GENOMIC DNA]</scope>
    <source>
        <strain evidence="3">KCTC 42182</strain>
    </source>
</reference>
<evidence type="ECO:0000313" key="2">
    <source>
        <dbReference type="EMBL" id="MFC3673954.1"/>
    </source>
</evidence>
<comment type="caution">
    <text evidence="2">The sequence shown here is derived from an EMBL/GenBank/DDBJ whole genome shotgun (WGS) entry which is preliminary data.</text>
</comment>
<dbReference type="Pfam" id="PF00903">
    <property type="entry name" value="Glyoxalase"/>
    <property type="match status" value="1"/>
</dbReference>
<organism evidence="2 3">
    <name type="scientific">Ferrovibrio xuzhouensis</name>
    <dbReference type="NCBI Taxonomy" id="1576914"/>
    <lineage>
        <taxon>Bacteria</taxon>
        <taxon>Pseudomonadati</taxon>
        <taxon>Pseudomonadota</taxon>
        <taxon>Alphaproteobacteria</taxon>
        <taxon>Rhodospirillales</taxon>
        <taxon>Rhodospirillaceae</taxon>
        <taxon>Ferrovibrio</taxon>
    </lineage>
</organism>
<dbReference type="InterPro" id="IPR037523">
    <property type="entry name" value="VOC_core"/>
</dbReference>
<proteinExistence type="predicted"/>
<dbReference type="InterPro" id="IPR029068">
    <property type="entry name" value="Glyas_Bleomycin-R_OHBP_Dase"/>
</dbReference>
<keyword evidence="3" id="KW-1185">Reference proteome</keyword>
<sequence>MAEVRLAYVNLFARDFVGLAHFYKDLFGFPEIVAHRSPIYRCLDAGGVELGFNADAAYDLLALADRRSPDSDWPMPVGCYFTVEVGSTAVVEALASQCVALGGRICKAPYLTYYNTRQAVLADPEGNIFRVNHRLAAPAA</sequence>
<dbReference type="SUPFAM" id="SSF54593">
    <property type="entry name" value="Glyoxalase/Bleomycin resistance protein/Dihydroxybiphenyl dioxygenase"/>
    <property type="match status" value="1"/>
</dbReference>
<name>A0ABV7V9U6_9PROT</name>
<gene>
    <name evidence="2" type="ORF">ACFOOQ_00255</name>
</gene>
<evidence type="ECO:0000313" key="3">
    <source>
        <dbReference type="Proteomes" id="UP001595711"/>
    </source>
</evidence>
<dbReference type="Proteomes" id="UP001595711">
    <property type="component" value="Unassembled WGS sequence"/>
</dbReference>
<dbReference type="PROSITE" id="PS51819">
    <property type="entry name" value="VOC"/>
    <property type="match status" value="1"/>
</dbReference>
<feature type="domain" description="VOC" evidence="1">
    <location>
        <begin position="5"/>
        <end position="134"/>
    </location>
</feature>
<evidence type="ECO:0000259" key="1">
    <source>
        <dbReference type="PROSITE" id="PS51819"/>
    </source>
</evidence>
<dbReference type="EMBL" id="JBHRYJ010000001">
    <property type="protein sequence ID" value="MFC3673954.1"/>
    <property type="molecule type" value="Genomic_DNA"/>
</dbReference>
<accession>A0ABV7V9U6</accession>
<dbReference type="Gene3D" id="3.10.180.10">
    <property type="entry name" value="2,3-Dihydroxybiphenyl 1,2-Dioxygenase, domain 1"/>
    <property type="match status" value="1"/>
</dbReference>
<dbReference type="InterPro" id="IPR004360">
    <property type="entry name" value="Glyas_Fos-R_dOase_dom"/>
</dbReference>
<protein>
    <submittedName>
        <fullName evidence="2">VOC family protein</fullName>
    </submittedName>
</protein>